<accession>A0A7M1LJ10</accession>
<evidence type="ECO:0000313" key="2">
    <source>
        <dbReference type="Proteomes" id="UP000594749"/>
    </source>
</evidence>
<sequence>MIYLVLEDDLLLEYLKFKYNKKHNKYILLKILKFYKDGIVLTKNQIELIRKEISEFDLKDEHISSFVRQGYAIDSTIEDLAKQTRLKVILSKDKNDFPYININGDKIENNFTATFKAEENRNKAKDHLNALLKNANEIMFYDKYINDNFDKFKEFINENIEKTRKKLYCYKLEQKNISIIKGLCKDWTIKSDDPRFEGYRHDRYIIVDGSIEIILTSGLCYLYDIDKDFTYIIRDLKKDQ</sequence>
<dbReference type="Proteomes" id="UP000594749">
    <property type="component" value="Chromosome"/>
</dbReference>
<reference evidence="1 2" key="1">
    <citation type="submission" date="2020-10" db="EMBL/GenBank/DDBJ databases">
        <title>Campylobacter and Helicobacter PacBio genomes.</title>
        <authorList>
            <person name="Lane C."/>
        </authorList>
    </citation>
    <scope>NUCLEOTIDE SEQUENCE [LARGE SCALE GENOMIC DNA]</scope>
    <source>
        <strain evidence="1 2">2016D-0077</strain>
    </source>
</reference>
<keyword evidence="2" id="KW-1185">Reference proteome</keyword>
<proteinExistence type="predicted"/>
<dbReference type="EMBL" id="CP063078">
    <property type="protein sequence ID" value="QOQ87924.1"/>
    <property type="molecule type" value="Genomic_DNA"/>
</dbReference>
<name>A0A7M1LJ10_9BACT</name>
<organism evidence="1 2">
    <name type="scientific">Campylobacter corcagiensis</name>
    <dbReference type="NCBI Taxonomy" id="1448857"/>
    <lineage>
        <taxon>Bacteria</taxon>
        <taxon>Pseudomonadati</taxon>
        <taxon>Campylobacterota</taxon>
        <taxon>Epsilonproteobacteria</taxon>
        <taxon>Campylobacterales</taxon>
        <taxon>Campylobacteraceae</taxon>
        <taxon>Campylobacter</taxon>
    </lineage>
</organism>
<protein>
    <submittedName>
        <fullName evidence="1">Uncharacterized protein</fullName>
    </submittedName>
</protein>
<dbReference type="RefSeq" id="WP_025802124.1">
    <property type="nucleotide sequence ID" value="NZ_CP053842.1"/>
</dbReference>
<dbReference type="OrthoDB" id="5362810at2"/>
<dbReference type="AlphaFoldDB" id="A0A7M1LJ10"/>
<evidence type="ECO:0000313" key="1">
    <source>
        <dbReference type="EMBL" id="QOQ87924.1"/>
    </source>
</evidence>
<gene>
    <name evidence="1" type="ORF">IMC76_03750</name>
</gene>